<evidence type="ECO:0000259" key="2">
    <source>
        <dbReference type="Pfam" id="PF01757"/>
    </source>
</evidence>
<evidence type="ECO:0000256" key="1">
    <source>
        <dbReference type="SAM" id="Phobius"/>
    </source>
</evidence>
<keyword evidence="1" id="KW-1133">Transmembrane helix</keyword>
<proteinExistence type="predicted"/>
<comment type="caution">
    <text evidence="3">The sequence shown here is derived from an EMBL/GenBank/DDBJ whole genome shotgun (WGS) entry which is preliminary data.</text>
</comment>
<reference evidence="3 4" key="1">
    <citation type="submission" date="2024-04" db="EMBL/GenBank/DDBJ databases">
        <title>Draft genome sequence of Sessilibacter corallicola NBRC 116591.</title>
        <authorList>
            <person name="Miyakawa T."/>
            <person name="Kusuya Y."/>
            <person name="Miura T."/>
        </authorList>
    </citation>
    <scope>NUCLEOTIDE SEQUENCE [LARGE SCALE GENOMIC DNA]</scope>
    <source>
        <strain evidence="3 4">KU-00831-HH</strain>
    </source>
</reference>
<organism evidence="3 4">
    <name type="scientific">Sessilibacter corallicola</name>
    <dbReference type="NCBI Taxonomy" id="2904075"/>
    <lineage>
        <taxon>Bacteria</taxon>
        <taxon>Pseudomonadati</taxon>
        <taxon>Pseudomonadota</taxon>
        <taxon>Gammaproteobacteria</taxon>
        <taxon>Cellvibrionales</taxon>
        <taxon>Cellvibrionaceae</taxon>
        <taxon>Sessilibacter</taxon>
    </lineage>
</organism>
<dbReference type="RefSeq" id="WP_353302515.1">
    <property type="nucleotide sequence ID" value="NZ_BAABWN010000005.1"/>
</dbReference>
<dbReference type="Pfam" id="PF01757">
    <property type="entry name" value="Acyl_transf_3"/>
    <property type="match status" value="1"/>
</dbReference>
<dbReference type="EMBL" id="BAABWN010000005">
    <property type="protein sequence ID" value="GAA6167860.1"/>
    <property type="molecule type" value="Genomic_DNA"/>
</dbReference>
<feature type="domain" description="Acyltransferase 3" evidence="2">
    <location>
        <begin position="14"/>
        <end position="331"/>
    </location>
</feature>
<feature type="transmembrane region" description="Helical" evidence="1">
    <location>
        <begin position="54"/>
        <end position="76"/>
    </location>
</feature>
<keyword evidence="1" id="KW-0812">Transmembrane</keyword>
<sequence>MESKPLDSTTSLQIKYCRILCIFFMCMVHVPPGLDLIDNPPLYLDAIETVIGDVFGRASVAALSFISGFLIVYNFIANDWLTTIRKRFVALVVPMAFWNLAIIVVGLMILKVTGASTSVVEKLEGLELYEIVLFRIFTVDYGGATESLNFLRDIFMCVVLSPAIIWLAKRLSWLLIPGLLIVDSFISFQPLVMRGMILVFFSFGVVYSLKFDSLSQVNKLKIPALIGSLIVIALEFAFKYTELSSSQLYFYEIFKRVSIGTLAILCAYFLANTVKSGFIHSIDRSTYFLFLAHNVFFLVCWGAWQLLFSQSVEFPYVFFYLSLTAVWFVIGFYLRTILNFFPRPIQQLVTGKAYRNRS</sequence>
<keyword evidence="1" id="KW-0472">Membrane</keyword>
<feature type="transmembrane region" description="Helical" evidence="1">
    <location>
        <begin position="253"/>
        <end position="274"/>
    </location>
</feature>
<dbReference type="InterPro" id="IPR002656">
    <property type="entry name" value="Acyl_transf_3_dom"/>
</dbReference>
<feature type="transmembrane region" description="Helical" evidence="1">
    <location>
        <begin position="222"/>
        <end position="241"/>
    </location>
</feature>
<evidence type="ECO:0000313" key="3">
    <source>
        <dbReference type="EMBL" id="GAA6167860.1"/>
    </source>
</evidence>
<feature type="transmembrane region" description="Helical" evidence="1">
    <location>
        <begin position="88"/>
        <end position="110"/>
    </location>
</feature>
<feature type="transmembrane region" description="Helical" evidence="1">
    <location>
        <begin position="316"/>
        <end position="334"/>
    </location>
</feature>
<feature type="transmembrane region" description="Helical" evidence="1">
    <location>
        <begin position="286"/>
        <end position="304"/>
    </location>
</feature>
<accession>A0ABQ0A888</accession>
<name>A0ABQ0A888_9GAMM</name>
<protein>
    <recommendedName>
        <fullName evidence="2">Acyltransferase 3 domain-containing protein</fullName>
    </recommendedName>
</protein>
<dbReference type="Proteomes" id="UP001465153">
    <property type="component" value="Unassembled WGS sequence"/>
</dbReference>
<feature type="transmembrane region" description="Helical" evidence="1">
    <location>
        <begin position="16"/>
        <end position="34"/>
    </location>
</feature>
<evidence type="ECO:0000313" key="4">
    <source>
        <dbReference type="Proteomes" id="UP001465153"/>
    </source>
</evidence>
<gene>
    <name evidence="3" type="ORF">NBRC116591_16710</name>
</gene>
<feature type="transmembrane region" description="Helical" evidence="1">
    <location>
        <begin position="188"/>
        <end position="210"/>
    </location>
</feature>
<keyword evidence="4" id="KW-1185">Reference proteome</keyword>